<proteinExistence type="predicted"/>
<dbReference type="Proteomes" id="UP001230496">
    <property type="component" value="Chromosome"/>
</dbReference>
<reference evidence="1 2" key="1">
    <citation type="submission" date="2023-08" db="EMBL/GenBank/DDBJ databases">
        <title>Comparative genomics and taxonomic characterization of three novel marine species of genus Marivirga.</title>
        <authorList>
            <person name="Muhammad N."/>
            <person name="Kim S.-G."/>
        </authorList>
    </citation>
    <scope>NUCLEOTIDE SEQUENCE [LARGE SCALE GENOMIC DNA]</scope>
    <source>
        <strain evidence="1 2">BDSF4-3</strain>
    </source>
</reference>
<keyword evidence="2" id="KW-1185">Reference proteome</keyword>
<evidence type="ECO:0000313" key="1">
    <source>
        <dbReference type="EMBL" id="WMN11989.1"/>
    </source>
</evidence>
<name>A0AA51NB17_9BACT</name>
<dbReference type="RefSeq" id="WP_308349766.1">
    <property type="nucleotide sequence ID" value="NZ_CP129971.1"/>
</dbReference>
<sequence length="129" mass="15034">MGNFFNKTIKISEEKHYLKVASQGDRSDFGVVLSNAEKIHNAIQSSKKELILLDYTKTIFKMPHNEAFNLLKVFELKLTDFRKVKMAIIINPRTEEIGSFWASICQKRGFDFKIFQDAEEAETWLLEQN</sequence>
<evidence type="ECO:0000313" key="2">
    <source>
        <dbReference type="Proteomes" id="UP001230496"/>
    </source>
</evidence>
<protein>
    <submittedName>
        <fullName evidence="1">Uncharacterized protein</fullName>
    </submittedName>
</protein>
<dbReference type="AlphaFoldDB" id="A0AA51NB17"/>
<accession>A0AA51NB17</accession>
<gene>
    <name evidence="1" type="ORF">QYS49_32015</name>
</gene>
<dbReference type="EMBL" id="CP129971">
    <property type="protein sequence ID" value="WMN11989.1"/>
    <property type="molecule type" value="Genomic_DNA"/>
</dbReference>
<dbReference type="KEGG" id="msaa:QYS49_32015"/>
<organism evidence="1 2">
    <name type="scientific">Marivirga salinarum</name>
    <dbReference type="NCBI Taxonomy" id="3059078"/>
    <lineage>
        <taxon>Bacteria</taxon>
        <taxon>Pseudomonadati</taxon>
        <taxon>Bacteroidota</taxon>
        <taxon>Cytophagia</taxon>
        <taxon>Cytophagales</taxon>
        <taxon>Marivirgaceae</taxon>
        <taxon>Marivirga</taxon>
    </lineage>
</organism>